<evidence type="ECO:0000313" key="3">
    <source>
        <dbReference type="Proteomes" id="UP001302126"/>
    </source>
</evidence>
<feature type="signal peptide" evidence="1">
    <location>
        <begin position="1"/>
        <end position="16"/>
    </location>
</feature>
<feature type="chain" id="PRO_5042867061" evidence="1">
    <location>
        <begin position="17"/>
        <end position="268"/>
    </location>
</feature>
<evidence type="ECO:0000313" key="2">
    <source>
        <dbReference type="EMBL" id="KAK4186516.1"/>
    </source>
</evidence>
<gene>
    <name evidence="2" type="ORF">QBC35DRAFT_533326</name>
</gene>
<name>A0AAN7AFC5_9PEZI</name>
<protein>
    <submittedName>
        <fullName evidence="2">Uncharacterized protein</fullName>
    </submittedName>
</protein>
<comment type="caution">
    <text evidence="2">The sequence shown here is derived from an EMBL/GenBank/DDBJ whole genome shotgun (WGS) entry which is preliminary data.</text>
</comment>
<sequence>MVNLLLISMATTGFLAAVVSGAASSRISSSYASTSVIHIPILDFLVGQDSEEWYNQASVVAVDATATTYSLGWERTTYPDNAYMLTAGPSTVHFLLRQIPEDQHFTLEYACPLVPGERMARCDLFLLQHEDPVINKGNGRTETGGTWRYPVTTKAFTITAGLEKLLVTQRLGEENGVQTPVVMAVSTTDTVSEAAAAAASLTRETVTVPPPTMGSWSSAVGGKESTPAVTSRLEVGTEAPLVTSGAGSGGGHAAGVVVFGLGVLWNLL</sequence>
<keyword evidence="1" id="KW-0732">Signal</keyword>
<dbReference type="Proteomes" id="UP001302126">
    <property type="component" value="Unassembled WGS sequence"/>
</dbReference>
<organism evidence="2 3">
    <name type="scientific">Podospora australis</name>
    <dbReference type="NCBI Taxonomy" id="1536484"/>
    <lineage>
        <taxon>Eukaryota</taxon>
        <taxon>Fungi</taxon>
        <taxon>Dikarya</taxon>
        <taxon>Ascomycota</taxon>
        <taxon>Pezizomycotina</taxon>
        <taxon>Sordariomycetes</taxon>
        <taxon>Sordariomycetidae</taxon>
        <taxon>Sordariales</taxon>
        <taxon>Podosporaceae</taxon>
        <taxon>Podospora</taxon>
    </lineage>
</organism>
<reference evidence="2" key="2">
    <citation type="submission" date="2023-05" db="EMBL/GenBank/DDBJ databases">
        <authorList>
            <consortium name="Lawrence Berkeley National Laboratory"/>
            <person name="Steindorff A."/>
            <person name="Hensen N."/>
            <person name="Bonometti L."/>
            <person name="Westerberg I."/>
            <person name="Brannstrom I.O."/>
            <person name="Guillou S."/>
            <person name="Cros-Aarteil S."/>
            <person name="Calhoun S."/>
            <person name="Haridas S."/>
            <person name="Kuo A."/>
            <person name="Mondo S."/>
            <person name="Pangilinan J."/>
            <person name="Riley R."/>
            <person name="Labutti K."/>
            <person name="Andreopoulos B."/>
            <person name="Lipzen A."/>
            <person name="Chen C."/>
            <person name="Yanf M."/>
            <person name="Daum C."/>
            <person name="Ng V."/>
            <person name="Clum A."/>
            <person name="Ohm R."/>
            <person name="Martin F."/>
            <person name="Silar P."/>
            <person name="Natvig D."/>
            <person name="Lalanne C."/>
            <person name="Gautier V."/>
            <person name="Ament-Velasquez S.L."/>
            <person name="Kruys A."/>
            <person name="Hutchinson M.I."/>
            <person name="Powell A.J."/>
            <person name="Barry K."/>
            <person name="Miller A.N."/>
            <person name="Grigoriev I.V."/>
            <person name="Debuchy R."/>
            <person name="Gladieux P."/>
            <person name="Thoren M.H."/>
            <person name="Johannesson H."/>
        </authorList>
    </citation>
    <scope>NUCLEOTIDE SEQUENCE</scope>
    <source>
        <strain evidence="2">PSN309</strain>
    </source>
</reference>
<evidence type="ECO:0000256" key="1">
    <source>
        <dbReference type="SAM" id="SignalP"/>
    </source>
</evidence>
<reference evidence="2" key="1">
    <citation type="journal article" date="2023" name="Mol. Phylogenet. Evol.">
        <title>Genome-scale phylogeny and comparative genomics of the fungal order Sordariales.</title>
        <authorList>
            <person name="Hensen N."/>
            <person name="Bonometti L."/>
            <person name="Westerberg I."/>
            <person name="Brannstrom I.O."/>
            <person name="Guillou S."/>
            <person name="Cros-Aarteil S."/>
            <person name="Calhoun S."/>
            <person name="Haridas S."/>
            <person name="Kuo A."/>
            <person name="Mondo S."/>
            <person name="Pangilinan J."/>
            <person name="Riley R."/>
            <person name="LaButti K."/>
            <person name="Andreopoulos B."/>
            <person name="Lipzen A."/>
            <person name="Chen C."/>
            <person name="Yan M."/>
            <person name="Daum C."/>
            <person name="Ng V."/>
            <person name="Clum A."/>
            <person name="Steindorff A."/>
            <person name="Ohm R.A."/>
            <person name="Martin F."/>
            <person name="Silar P."/>
            <person name="Natvig D.O."/>
            <person name="Lalanne C."/>
            <person name="Gautier V."/>
            <person name="Ament-Velasquez S.L."/>
            <person name="Kruys A."/>
            <person name="Hutchinson M.I."/>
            <person name="Powell A.J."/>
            <person name="Barry K."/>
            <person name="Miller A.N."/>
            <person name="Grigoriev I.V."/>
            <person name="Debuchy R."/>
            <person name="Gladieux P."/>
            <person name="Hiltunen Thoren M."/>
            <person name="Johannesson H."/>
        </authorList>
    </citation>
    <scope>NUCLEOTIDE SEQUENCE</scope>
    <source>
        <strain evidence="2">PSN309</strain>
    </source>
</reference>
<keyword evidence="3" id="KW-1185">Reference proteome</keyword>
<accession>A0AAN7AFC5</accession>
<dbReference type="AlphaFoldDB" id="A0AAN7AFC5"/>
<proteinExistence type="predicted"/>
<dbReference type="EMBL" id="MU864422">
    <property type="protein sequence ID" value="KAK4186516.1"/>
    <property type="molecule type" value="Genomic_DNA"/>
</dbReference>